<dbReference type="EMBL" id="JBDKWZ010000002">
    <property type="protein sequence ID" value="MEN7547302.1"/>
    <property type="molecule type" value="Genomic_DNA"/>
</dbReference>
<keyword evidence="2" id="KW-1185">Reference proteome</keyword>
<accession>A0AAW9RQZ2</accession>
<sequence>MNMYLKKTGVVLLCLLTLVNALVMSLIYADYQLRKEYISKVLCINREKVESFCAGRCFLEKQLEKARKAEQEQQRSESSIFSFLAMPVLDEGLHYLFRTPFELELDYYQFDEVVHSSYTSDIFDPPRISC</sequence>
<proteinExistence type="predicted"/>
<dbReference type="Proteomes" id="UP001403385">
    <property type="component" value="Unassembled WGS sequence"/>
</dbReference>
<reference evidence="1 2" key="1">
    <citation type="submission" date="2024-04" db="EMBL/GenBank/DDBJ databases">
        <title>Novel genus in family Flammeovirgaceae.</title>
        <authorList>
            <person name="Nguyen T.H."/>
            <person name="Vuong T.Q."/>
            <person name="Le H."/>
            <person name="Kim S.-G."/>
        </authorList>
    </citation>
    <scope>NUCLEOTIDE SEQUENCE [LARGE SCALE GENOMIC DNA]</scope>
    <source>
        <strain evidence="1 2">JCM 23209</strain>
    </source>
</reference>
<evidence type="ECO:0000313" key="2">
    <source>
        <dbReference type="Proteomes" id="UP001403385"/>
    </source>
</evidence>
<gene>
    <name evidence="1" type="ORF">AAG747_05245</name>
</gene>
<protein>
    <submittedName>
        <fullName evidence="1">Uncharacterized protein</fullName>
    </submittedName>
</protein>
<name>A0AAW9RQZ2_9BACT</name>
<dbReference type="AlphaFoldDB" id="A0AAW9RQZ2"/>
<evidence type="ECO:0000313" key="1">
    <source>
        <dbReference type="EMBL" id="MEN7547302.1"/>
    </source>
</evidence>
<comment type="caution">
    <text evidence="1">The sequence shown here is derived from an EMBL/GenBank/DDBJ whole genome shotgun (WGS) entry which is preliminary data.</text>
</comment>
<organism evidence="1 2">
    <name type="scientific">Rapidithrix thailandica</name>
    <dbReference type="NCBI Taxonomy" id="413964"/>
    <lineage>
        <taxon>Bacteria</taxon>
        <taxon>Pseudomonadati</taxon>
        <taxon>Bacteroidota</taxon>
        <taxon>Cytophagia</taxon>
        <taxon>Cytophagales</taxon>
        <taxon>Flammeovirgaceae</taxon>
        <taxon>Rapidithrix</taxon>
    </lineage>
</organism>